<dbReference type="OMA" id="KACTHSH"/>
<dbReference type="SUPFAM" id="SSF81321">
    <property type="entry name" value="Family A G protein-coupled receptor-like"/>
    <property type="match status" value="1"/>
</dbReference>
<dbReference type="Pfam" id="PF13853">
    <property type="entry name" value="7tm_4"/>
    <property type="match status" value="1"/>
</dbReference>
<reference evidence="14" key="2">
    <citation type="submission" date="2025-08" db="UniProtKB">
        <authorList>
            <consortium name="Ensembl"/>
        </authorList>
    </citation>
    <scope>IDENTIFICATION</scope>
</reference>
<keyword evidence="10" id="KW-0675">Receptor</keyword>
<keyword evidence="8 13" id="KW-0472">Membrane</keyword>
<dbReference type="GO" id="GO:0004930">
    <property type="term" value="F:G protein-coupled receptor activity"/>
    <property type="evidence" value="ECO:0007669"/>
    <property type="project" value="UniProtKB-KW"/>
</dbReference>
<keyword evidence="9" id="KW-1015">Disulfide bond</keyword>
<keyword evidence="15" id="KW-1185">Reference proteome</keyword>
<dbReference type="HOGENOM" id="CLU_1986629_0_0_1"/>
<dbReference type="InParanoid" id="W5MYJ4"/>
<dbReference type="PANTHER" id="PTHR24242:SF359">
    <property type="entry name" value="ODORANT RECEPTOR-RELATED"/>
    <property type="match status" value="1"/>
</dbReference>
<evidence type="ECO:0000313" key="14">
    <source>
        <dbReference type="Ensembl" id="ENSLOCP00000013453.1"/>
    </source>
</evidence>
<evidence type="ECO:0000256" key="11">
    <source>
        <dbReference type="ARBA" id="ARBA00023180"/>
    </source>
</evidence>
<reference evidence="15" key="1">
    <citation type="submission" date="2011-12" db="EMBL/GenBank/DDBJ databases">
        <title>The Draft Genome of Lepisosteus oculatus.</title>
        <authorList>
            <consortium name="The Broad Institute Genome Assembly &amp; Analysis Group"/>
            <consortium name="Computational R&amp;D Group"/>
            <consortium name="and Sequencing Platform"/>
            <person name="Di Palma F."/>
            <person name="Alfoldi J."/>
            <person name="Johnson J."/>
            <person name="Berlin A."/>
            <person name="Gnerre S."/>
            <person name="Jaffe D."/>
            <person name="MacCallum I."/>
            <person name="Young S."/>
            <person name="Walker B.J."/>
            <person name="Lander E.S."/>
            <person name="Lindblad-Toh K."/>
        </authorList>
    </citation>
    <scope>NUCLEOTIDE SEQUENCE [LARGE SCALE GENOMIC DNA]</scope>
</reference>
<evidence type="ECO:0000256" key="5">
    <source>
        <dbReference type="ARBA" id="ARBA00022725"/>
    </source>
</evidence>
<protein>
    <recommendedName>
        <fullName evidence="16">G-protein coupled receptors family 1 profile domain-containing protein</fullName>
    </recommendedName>
</protein>
<evidence type="ECO:0000256" key="2">
    <source>
        <dbReference type="ARBA" id="ARBA00022475"/>
    </source>
</evidence>
<feature type="transmembrane region" description="Helical" evidence="13">
    <location>
        <begin position="75"/>
        <end position="96"/>
    </location>
</feature>
<evidence type="ECO:0000256" key="6">
    <source>
        <dbReference type="ARBA" id="ARBA00022989"/>
    </source>
</evidence>
<dbReference type="InterPro" id="IPR050939">
    <property type="entry name" value="Olfactory_GPCR1"/>
</dbReference>
<proteinExistence type="predicted"/>
<dbReference type="AlphaFoldDB" id="W5MYJ4"/>
<keyword evidence="11" id="KW-0325">Glycoprotein</keyword>
<evidence type="ECO:0008006" key="16">
    <source>
        <dbReference type="Google" id="ProtNLM"/>
    </source>
</evidence>
<name>W5MYJ4_LEPOC</name>
<evidence type="ECO:0000256" key="9">
    <source>
        <dbReference type="ARBA" id="ARBA00023157"/>
    </source>
</evidence>
<dbReference type="GO" id="GO:0005886">
    <property type="term" value="C:plasma membrane"/>
    <property type="evidence" value="ECO:0007669"/>
    <property type="project" value="UniProtKB-SubCell"/>
</dbReference>
<dbReference type="GO" id="GO:0004984">
    <property type="term" value="F:olfactory receptor activity"/>
    <property type="evidence" value="ECO:0007669"/>
    <property type="project" value="InterPro"/>
</dbReference>
<keyword evidence="4 13" id="KW-0812">Transmembrane</keyword>
<evidence type="ECO:0000256" key="8">
    <source>
        <dbReference type="ARBA" id="ARBA00023136"/>
    </source>
</evidence>
<keyword evidence="7" id="KW-0297">G-protein coupled receptor</keyword>
<evidence type="ECO:0000256" key="12">
    <source>
        <dbReference type="ARBA" id="ARBA00023224"/>
    </source>
</evidence>
<evidence type="ECO:0000313" key="15">
    <source>
        <dbReference type="Proteomes" id="UP000018468"/>
    </source>
</evidence>
<evidence type="ECO:0000256" key="3">
    <source>
        <dbReference type="ARBA" id="ARBA00022606"/>
    </source>
</evidence>
<dbReference type="InterPro" id="IPR000725">
    <property type="entry name" value="Olfact_rcpt"/>
</dbReference>
<sequence length="126" mass="13818">LAVMSVSRYLRKPITHSCVVVFLLGWGFRAMIIPTILTVRLTFCGPDKILHCFCGHSVVVRLACATVVINSILGLTLALVVVLIPLFLILLSYVMIDGRTKAFSTCTSHLLVICVFFLTATSTFLT</sequence>
<comment type="subcellular location">
    <subcellularLocation>
        <location evidence="1">Cell membrane</location>
        <topology evidence="1">Multi-pass membrane protein</topology>
    </subcellularLocation>
</comment>
<keyword evidence="5" id="KW-0552">Olfaction</keyword>
<evidence type="ECO:0000256" key="7">
    <source>
        <dbReference type="ARBA" id="ARBA00023040"/>
    </source>
</evidence>
<dbReference type="Proteomes" id="UP000018468">
    <property type="component" value="Linkage group LG14"/>
</dbReference>
<evidence type="ECO:0000256" key="13">
    <source>
        <dbReference type="SAM" id="Phobius"/>
    </source>
</evidence>
<evidence type="ECO:0000256" key="1">
    <source>
        <dbReference type="ARBA" id="ARBA00004651"/>
    </source>
</evidence>
<keyword evidence="6 13" id="KW-1133">Transmembrane helix</keyword>
<feature type="transmembrane region" description="Helical" evidence="13">
    <location>
        <begin position="14"/>
        <end position="37"/>
    </location>
</feature>
<dbReference type="Ensembl" id="ENSLOCT00000013482.1">
    <property type="protein sequence ID" value="ENSLOCP00000013453.1"/>
    <property type="gene ID" value="ENSLOCG00000010968.1"/>
</dbReference>
<accession>W5MYJ4</accession>
<keyword evidence="3" id="KW-0716">Sensory transduction</keyword>
<keyword evidence="2" id="KW-1003">Cell membrane</keyword>
<keyword evidence="12" id="KW-0807">Transducer</keyword>
<dbReference type="PANTHER" id="PTHR24242">
    <property type="entry name" value="G-PROTEIN COUPLED RECEPTOR"/>
    <property type="match status" value="1"/>
</dbReference>
<evidence type="ECO:0000256" key="4">
    <source>
        <dbReference type="ARBA" id="ARBA00022692"/>
    </source>
</evidence>
<feature type="transmembrane region" description="Helical" evidence="13">
    <location>
        <begin position="108"/>
        <end position="125"/>
    </location>
</feature>
<organism evidence="14 15">
    <name type="scientific">Lepisosteus oculatus</name>
    <name type="common">Spotted gar</name>
    <dbReference type="NCBI Taxonomy" id="7918"/>
    <lineage>
        <taxon>Eukaryota</taxon>
        <taxon>Metazoa</taxon>
        <taxon>Chordata</taxon>
        <taxon>Craniata</taxon>
        <taxon>Vertebrata</taxon>
        <taxon>Euteleostomi</taxon>
        <taxon>Actinopterygii</taxon>
        <taxon>Neopterygii</taxon>
        <taxon>Holostei</taxon>
        <taxon>Semionotiformes</taxon>
        <taxon>Lepisosteidae</taxon>
        <taxon>Lepisosteus</taxon>
    </lineage>
</organism>
<dbReference type="EMBL" id="AHAT01036866">
    <property type="status" value="NOT_ANNOTATED_CDS"/>
    <property type="molecule type" value="Genomic_DNA"/>
</dbReference>
<reference evidence="14" key="3">
    <citation type="submission" date="2025-09" db="UniProtKB">
        <authorList>
            <consortium name="Ensembl"/>
        </authorList>
    </citation>
    <scope>IDENTIFICATION</scope>
</reference>
<evidence type="ECO:0000256" key="10">
    <source>
        <dbReference type="ARBA" id="ARBA00023170"/>
    </source>
</evidence>